<dbReference type="Proteomes" id="UP000676336">
    <property type="component" value="Unassembled WGS sequence"/>
</dbReference>
<feature type="non-terminal residue" evidence="1">
    <location>
        <position position="1"/>
    </location>
</feature>
<organism evidence="1 2">
    <name type="scientific">Rotaria magnacalcarata</name>
    <dbReference type="NCBI Taxonomy" id="392030"/>
    <lineage>
        <taxon>Eukaryota</taxon>
        <taxon>Metazoa</taxon>
        <taxon>Spiralia</taxon>
        <taxon>Gnathifera</taxon>
        <taxon>Rotifera</taxon>
        <taxon>Eurotatoria</taxon>
        <taxon>Bdelloidea</taxon>
        <taxon>Philodinida</taxon>
        <taxon>Philodinidae</taxon>
        <taxon>Rotaria</taxon>
    </lineage>
</organism>
<protein>
    <submittedName>
        <fullName evidence="1">Uncharacterized protein</fullName>
    </submittedName>
</protein>
<dbReference type="EMBL" id="CAJOBI010130297">
    <property type="protein sequence ID" value="CAF4721149.1"/>
    <property type="molecule type" value="Genomic_DNA"/>
</dbReference>
<evidence type="ECO:0000313" key="1">
    <source>
        <dbReference type="EMBL" id="CAF4721149.1"/>
    </source>
</evidence>
<accession>A0A8S3AE52</accession>
<evidence type="ECO:0000313" key="2">
    <source>
        <dbReference type="Proteomes" id="UP000676336"/>
    </source>
</evidence>
<sequence>MITFRLCLVGSTCSCELVEAHDETEEYNSRAVGHRIDFIEER</sequence>
<dbReference type="AlphaFoldDB" id="A0A8S3AE52"/>
<name>A0A8S3AE52_9BILA</name>
<comment type="caution">
    <text evidence="1">The sequence shown here is derived from an EMBL/GenBank/DDBJ whole genome shotgun (WGS) entry which is preliminary data.</text>
</comment>
<reference evidence="1" key="1">
    <citation type="submission" date="2021-02" db="EMBL/GenBank/DDBJ databases">
        <authorList>
            <person name="Nowell W R."/>
        </authorList>
    </citation>
    <scope>NUCLEOTIDE SEQUENCE</scope>
</reference>
<proteinExistence type="predicted"/>
<gene>
    <name evidence="1" type="ORF">SMN809_LOCUS43861</name>
</gene>